<gene>
    <name evidence="3" type="ORF">HNY73_012843</name>
</gene>
<reference evidence="3" key="1">
    <citation type="journal article" date="2020" name="bioRxiv">
        <title>Chromosome-level reference genome of the European wasp spider Argiope bruennichi: a resource for studies on range expansion and evolutionary adaptation.</title>
        <authorList>
            <person name="Sheffer M.M."/>
            <person name="Hoppe A."/>
            <person name="Krehenwinkel H."/>
            <person name="Uhl G."/>
            <person name="Kuss A.W."/>
            <person name="Jensen L."/>
            <person name="Jensen C."/>
            <person name="Gillespie R.G."/>
            <person name="Hoff K.J."/>
            <person name="Prost S."/>
        </authorList>
    </citation>
    <scope>NUCLEOTIDE SEQUENCE</scope>
</reference>
<protein>
    <recommendedName>
        <fullName evidence="5">EB domain-containing protein</fullName>
    </recommendedName>
</protein>
<feature type="chain" id="PRO_5035736247" description="EB domain-containing protein" evidence="2">
    <location>
        <begin position="25"/>
        <end position="201"/>
    </location>
</feature>
<keyword evidence="2" id="KW-0732">Signal</keyword>
<evidence type="ECO:0000256" key="2">
    <source>
        <dbReference type="SAM" id="SignalP"/>
    </source>
</evidence>
<organism evidence="3 4">
    <name type="scientific">Argiope bruennichi</name>
    <name type="common">Wasp spider</name>
    <name type="synonym">Aranea bruennichi</name>
    <dbReference type="NCBI Taxonomy" id="94029"/>
    <lineage>
        <taxon>Eukaryota</taxon>
        <taxon>Metazoa</taxon>
        <taxon>Ecdysozoa</taxon>
        <taxon>Arthropoda</taxon>
        <taxon>Chelicerata</taxon>
        <taxon>Arachnida</taxon>
        <taxon>Araneae</taxon>
        <taxon>Araneomorphae</taxon>
        <taxon>Entelegynae</taxon>
        <taxon>Araneoidea</taxon>
        <taxon>Araneidae</taxon>
        <taxon>Argiope</taxon>
    </lineage>
</organism>
<keyword evidence="1" id="KW-1133">Transmembrane helix</keyword>
<proteinExistence type="predicted"/>
<evidence type="ECO:0000256" key="1">
    <source>
        <dbReference type="SAM" id="Phobius"/>
    </source>
</evidence>
<feature type="transmembrane region" description="Helical" evidence="1">
    <location>
        <begin position="139"/>
        <end position="162"/>
    </location>
</feature>
<dbReference type="AlphaFoldDB" id="A0A8T0EYB2"/>
<evidence type="ECO:0000313" key="4">
    <source>
        <dbReference type="Proteomes" id="UP000807504"/>
    </source>
</evidence>
<reference evidence="3" key="2">
    <citation type="submission" date="2020-06" db="EMBL/GenBank/DDBJ databases">
        <authorList>
            <person name="Sheffer M."/>
        </authorList>
    </citation>
    <scope>NUCLEOTIDE SEQUENCE</scope>
</reference>
<name>A0A8T0EYB2_ARGBR</name>
<evidence type="ECO:0008006" key="5">
    <source>
        <dbReference type="Google" id="ProtNLM"/>
    </source>
</evidence>
<keyword evidence="1" id="KW-0472">Membrane</keyword>
<keyword evidence="4" id="KW-1185">Reference proteome</keyword>
<feature type="signal peptide" evidence="2">
    <location>
        <begin position="1"/>
        <end position="24"/>
    </location>
</feature>
<evidence type="ECO:0000313" key="3">
    <source>
        <dbReference type="EMBL" id="KAF8782577.1"/>
    </source>
</evidence>
<accession>A0A8T0EYB2</accession>
<comment type="caution">
    <text evidence="3">The sequence shown here is derived from an EMBL/GenBank/DDBJ whole genome shotgun (WGS) entry which is preliminary data.</text>
</comment>
<dbReference type="EMBL" id="JABXBU010001863">
    <property type="protein sequence ID" value="KAF8782577.1"/>
    <property type="molecule type" value="Genomic_DNA"/>
</dbReference>
<keyword evidence="1" id="KW-0812">Transmembrane</keyword>
<dbReference type="Proteomes" id="UP000807504">
    <property type="component" value="Unassembled WGS sequence"/>
</dbReference>
<sequence>MLRLRNATIYCTIFALLCIDLVRSYDFPFLRAGERNDGTCELPSDCKTDKAVCKYGICECPLSDIQLTVKDRNTGRSFAACTEMIYSLYDGCKFDEQCSILVDPLSVCKTVCVCAPSAKDQKGKCISLSELDSNRRKKIYRISFIVIPWIIILIVAVSLWTLRKRCCHKQNPDNQQISIIQNDALSENRTSIELLNINRRE</sequence>